<evidence type="ECO:0000259" key="2">
    <source>
        <dbReference type="Pfam" id="PF20151"/>
    </source>
</evidence>
<dbReference type="EMBL" id="JACAZF010000012">
    <property type="protein sequence ID" value="KAF7292051.1"/>
    <property type="molecule type" value="Genomic_DNA"/>
</dbReference>
<comment type="caution">
    <text evidence="3">The sequence shown here is derived from an EMBL/GenBank/DDBJ whole genome shotgun (WGS) entry which is preliminary data.</text>
</comment>
<dbReference type="AlphaFoldDB" id="A0A8H6VU58"/>
<organism evidence="3 4">
    <name type="scientific">Mycena indigotica</name>
    <dbReference type="NCBI Taxonomy" id="2126181"/>
    <lineage>
        <taxon>Eukaryota</taxon>
        <taxon>Fungi</taxon>
        <taxon>Dikarya</taxon>
        <taxon>Basidiomycota</taxon>
        <taxon>Agaricomycotina</taxon>
        <taxon>Agaricomycetes</taxon>
        <taxon>Agaricomycetidae</taxon>
        <taxon>Agaricales</taxon>
        <taxon>Marasmiineae</taxon>
        <taxon>Mycenaceae</taxon>
        <taxon>Mycena</taxon>
    </lineage>
</organism>
<dbReference type="GeneID" id="59351326"/>
<keyword evidence="4" id="KW-1185">Reference proteome</keyword>
<dbReference type="Proteomes" id="UP000636479">
    <property type="component" value="Unassembled WGS sequence"/>
</dbReference>
<evidence type="ECO:0000256" key="1">
    <source>
        <dbReference type="SAM" id="Phobius"/>
    </source>
</evidence>
<feature type="transmembrane region" description="Helical" evidence="1">
    <location>
        <begin position="49"/>
        <end position="72"/>
    </location>
</feature>
<evidence type="ECO:0000313" key="4">
    <source>
        <dbReference type="Proteomes" id="UP000636479"/>
    </source>
</evidence>
<dbReference type="OrthoDB" id="3067436at2759"/>
<dbReference type="InterPro" id="IPR045340">
    <property type="entry name" value="DUF6533"/>
</dbReference>
<name>A0A8H6VU58_9AGAR</name>
<keyword evidence="1" id="KW-0472">Membrane</keyword>
<dbReference type="RefSeq" id="XP_037214778.1">
    <property type="nucleotide sequence ID" value="XM_037368810.1"/>
</dbReference>
<proteinExistence type="predicted"/>
<keyword evidence="1" id="KW-0812">Transmembrane</keyword>
<dbReference type="Pfam" id="PF20151">
    <property type="entry name" value="DUF6533"/>
    <property type="match status" value="1"/>
</dbReference>
<keyword evidence="1" id="KW-1133">Transmembrane helix</keyword>
<protein>
    <recommendedName>
        <fullName evidence="2">DUF6533 domain-containing protein</fullName>
    </recommendedName>
</protein>
<reference evidence="3" key="1">
    <citation type="submission" date="2020-05" db="EMBL/GenBank/DDBJ databases">
        <title>Mycena genomes resolve the evolution of fungal bioluminescence.</title>
        <authorList>
            <person name="Tsai I.J."/>
        </authorList>
    </citation>
    <scope>NUCLEOTIDE SEQUENCE</scope>
    <source>
        <strain evidence="3">171206Taipei</strain>
    </source>
</reference>
<feature type="domain" description="DUF6533" evidence="2">
    <location>
        <begin position="15"/>
        <end position="62"/>
    </location>
</feature>
<gene>
    <name evidence="3" type="ORF">MIND_01231200</name>
</gene>
<accession>A0A8H6VU58</accession>
<evidence type="ECO:0000313" key="3">
    <source>
        <dbReference type="EMBL" id="KAF7292051.1"/>
    </source>
</evidence>
<sequence length="80" mass="9337">MGGDSSSVFWAERVLISAAVLYLYDCVLTLHAEWHFYALFKRSQFSIHALVSFVVLRYIPICYHVCVVLRVVTRNWNAKR</sequence>
<feature type="transmembrane region" description="Helical" evidence="1">
    <location>
        <begin position="14"/>
        <end position="37"/>
    </location>
</feature>